<gene>
    <name evidence="3" type="ORF">GEU84_009105</name>
</gene>
<dbReference type="GO" id="GO:0016020">
    <property type="term" value="C:membrane"/>
    <property type="evidence" value="ECO:0007669"/>
    <property type="project" value="InterPro"/>
</dbReference>
<keyword evidence="1" id="KW-1133">Transmembrane helix</keyword>
<keyword evidence="4" id="KW-1185">Reference proteome</keyword>
<feature type="transmembrane region" description="Helical" evidence="1">
    <location>
        <begin position="180"/>
        <end position="199"/>
    </location>
</feature>
<dbReference type="Pfam" id="PF00892">
    <property type="entry name" value="EamA"/>
    <property type="match status" value="2"/>
</dbReference>
<evidence type="ECO:0000259" key="2">
    <source>
        <dbReference type="Pfam" id="PF00892"/>
    </source>
</evidence>
<dbReference type="EMBL" id="WHUT02000004">
    <property type="protein sequence ID" value="NUB44539.1"/>
    <property type="molecule type" value="Genomic_DNA"/>
</dbReference>
<evidence type="ECO:0000313" key="3">
    <source>
        <dbReference type="EMBL" id="NUB44539.1"/>
    </source>
</evidence>
<feature type="transmembrane region" description="Helical" evidence="1">
    <location>
        <begin position="127"/>
        <end position="145"/>
    </location>
</feature>
<feature type="transmembrane region" description="Helical" evidence="1">
    <location>
        <begin position="71"/>
        <end position="93"/>
    </location>
</feature>
<comment type="caution">
    <text evidence="3">The sequence shown here is derived from an EMBL/GenBank/DDBJ whole genome shotgun (WGS) entry which is preliminary data.</text>
</comment>
<sequence length="292" mass="31222">MALSDNMRGALYMNVAMAAFTLNDTAMKVATQTMPLFQAITLRGAMVLPLLVVLGLMLGNLRLGLRGRDRVVVAVRSLAEVGGTALFLAALVHLPLANLSAILQSLPLAVTLAAAVILRERVGWRRMLAIAIGFGGVLLIVRPGAEGFNGWSLMGLASVACVVVRDLVTRELSRDVQSVTVAIYAAMAVTVMGLIGAAFQGWQTVTVAEWGMVLAASGALIFGYMFSVMVMRVGDISFVAPFRYTALLWAIFLGWLVFDSLPDLWTVVGAVIVVATGIFTFYREAKLARAAR</sequence>
<feature type="transmembrane region" description="Helical" evidence="1">
    <location>
        <begin position="242"/>
        <end position="258"/>
    </location>
</feature>
<protein>
    <submittedName>
        <fullName evidence="3">DMT family transporter</fullName>
    </submittedName>
</protein>
<keyword evidence="1" id="KW-0472">Membrane</keyword>
<dbReference type="InterPro" id="IPR000620">
    <property type="entry name" value="EamA_dom"/>
</dbReference>
<feature type="domain" description="EamA" evidence="2">
    <location>
        <begin position="8"/>
        <end position="141"/>
    </location>
</feature>
<dbReference type="RefSeq" id="WP_174539646.1">
    <property type="nucleotide sequence ID" value="NZ_WHUT02000004.1"/>
</dbReference>
<feature type="transmembrane region" description="Helical" evidence="1">
    <location>
        <begin position="151"/>
        <end position="168"/>
    </location>
</feature>
<dbReference type="PANTHER" id="PTHR22911:SF103">
    <property type="entry name" value="BLR2811 PROTEIN"/>
    <property type="match status" value="1"/>
</dbReference>
<feature type="transmembrane region" description="Helical" evidence="1">
    <location>
        <begin position="99"/>
        <end position="118"/>
    </location>
</feature>
<dbReference type="PANTHER" id="PTHR22911">
    <property type="entry name" value="ACYL-MALONYL CONDENSING ENZYME-RELATED"/>
    <property type="match status" value="1"/>
</dbReference>
<evidence type="ECO:0000313" key="4">
    <source>
        <dbReference type="Proteomes" id="UP000484076"/>
    </source>
</evidence>
<feature type="transmembrane region" description="Helical" evidence="1">
    <location>
        <begin position="36"/>
        <end position="59"/>
    </location>
</feature>
<reference evidence="3" key="1">
    <citation type="submission" date="2020-05" db="EMBL/GenBank/DDBJ databases">
        <title>Fertoebacter nigrum gen. nov., sp. nov., a new member of the family Rhodobacteraceae.</title>
        <authorList>
            <person name="Szuroczki S."/>
            <person name="Abbaszade G."/>
            <person name="Buni D."/>
            <person name="Schumann P."/>
            <person name="Toth E."/>
        </authorList>
    </citation>
    <scope>NUCLEOTIDE SEQUENCE</scope>
    <source>
        <strain evidence="3">RG-N-1a</strain>
    </source>
</reference>
<accession>A0A8X8KKQ5</accession>
<organism evidence="3 4">
    <name type="scientific">Fertoeibacter niger</name>
    <dbReference type="NCBI Taxonomy" id="2656921"/>
    <lineage>
        <taxon>Bacteria</taxon>
        <taxon>Pseudomonadati</taxon>
        <taxon>Pseudomonadota</taxon>
        <taxon>Alphaproteobacteria</taxon>
        <taxon>Rhodobacterales</taxon>
        <taxon>Paracoccaceae</taxon>
        <taxon>Fertoeibacter</taxon>
    </lineage>
</organism>
<feature type="transmembrane region" description="Helical" evidence="1">
    <location>
        <begin position="211"/>
        <end position="230"/>
    </location>
</feature>
<dbReference type="AlphaFoldDB" id="A0A8X8KKQ5"/>
<proteinExistence type="predicted"/>
<feature type="transmembrane region" description="Helical" evidence="1">
    <location>
        <begin position="264"/>
        <end position="282"/>
    </location>
</feature>
<dbReference type="SUPFAM" id="SSF103481">
    <property type="entry name" value="Multidrug resistance efflux transporter EmrE"/>
    <property type="match status" value="2"/>
</dbReference>
<name>A0A8X8KKQ5_9RHOB</name>
<feature type="domain" description="EamA" evidence="2">
    <location>
        <begin position="151"/>
        <end position="279"/>
    </location>
</feature>
<keyword evidence="1" id="KW-0812">Transmembrane</keyword>
<dbReference type="Proteomes" id="UP000484076">
    <property type="component" value="Unassembled WGS sequence"/>
</dbReference>
<evidence type="ECO:0000256" key="1">
    <source>
        <dbReference type="SAM" id="Phobius"/>
    </source>
</evidence>
<dbReference type="InterPro" id="IPR037185">
    <property type="entry name" value="EmrE-like"/>
</dbReference>